<dbReference type="AlphaFoldDB" id="A0A1G8DMU1"/>
<dbReference type="InterPro" id="IPR050109">
    <property type="entry name" value="HTH-type_TetR-like_transc_reg"/>
</dbReference>
<gene>
    <name evidence="5" type="ORF">SAMN04489810_3390</name>
</gene>
<evidence type="ECO:0000256" key="3">
    <source>
        <dbReference type="SAM" id="MobiDB-lite"/>
    </source>
</evidence>
<dbReference type="SUPFAM" id="SSF46689">
    <property type="entry name" value="Homeodomain-like"/>
    <property type="match status" value="1"/>
</dbReference>
<protein>
    <submittedName>
        <fullName evidence="5">Regulatory protein, tetR family</fullName>
    </submittedName>
</protein>
<evidence type="ECO:0000256" key="1">
    <source>
        <dbReference type="ARBA" id="ARBA00023125"/>
    </source>
</evidence>
<name>A0A1G8DMU1_9MICO</name>
<feature type="DNA-binding region" description="H-T-H motif" evidence="2">
    <location>
        <begin position="48"/>
        <end position="67"/>
    </location>
</feature>
<evidence type="ECO:0000259" key="4">
    <source>
        <dbReference type="PROSITE" id="PS50977"/>
    </source>
</evidence>
<dbReference type="PANTHER" id="PTHR30055">
    <property type="entry name" value="HTH-TYPE TRANSCRIPTIONAL REGULATOR RUTR"/>
    <property type="match status" value="1"/>
</dbReference>
<dbReference type="GO" id="GO:0003700">
    <property type="term" value="F:DNA-binding transcription factor activity"/>
    <property type="evidence" value="ECO:0007669"/>
    <property type="project" value="TreeGrafter"/>
</dbReference>
<accession>A0A1G8DMU1</accession>
<dbReference type="PRINTS" id="PR00455">
    <property type="entry name" value="HTHTETR"/>
</dbReference>
<keyword evidence="6" id="KW-1185">Reference proteome</keyword>
<dbReference type="EMBL" id="LT629692">
    <property type="protein sequence ID" value="SDH58901.1"/>
    <property type="molecule type" value="Genomic_DNA"/>
</dbReference>
<dbReference type="Gene3D" id="1.10.357.10">
    <property type="entry name" value="Tetracycline Repressor, domain 2"/>
    <property type="match status" value="1"/>
</dbReference>
<dbReference type="GO" id="GO:0000976">
    <property type="term" value="F:transcription cis-regulatory region binding"/>
    <property type="evidence" value="ECO:0007669"/>
    <property type="project" value="TreeGrafter"/>
</dbReference>
<sequence>MSTVSAQKIDEAGTAPDPTRRMSSDERREQIVEAAIAVFGAKGYVGTTTDDVARAASVSQPYVVRLFGTKENLFLAALDDALKQLLTAFRTVPDDTDLHDRGEAMGAAYLGLLRVRGLHQILSHAFLLGAHPVIGPVARGGFAQVWHYLRDEAGFSAEEAQKFLAAGMLINTMIGLRLTDEYGKDAGMTELFNECFPVSVQYVLDEAPRVDEAW</sequence>
<dbReference type="InterPro" id="IPR009057">
    <property type="entry name" value="Homeodomain-like_sf"/>
</dbReference>
<dbReference type="PANTHER" id="PTHR30055:SF146">
    <property type="entry name" value="HTH-TYPE TRANSCRIPTIONAL DUAL REGULATOR CECR"/>
    <property type="match status" value="1"/>
</dbReference>
<reference evidence="5 6" key="1">
    <citation type="submission" date="2016-10" db="EMBL/GenBank/DDBJ databases">
        <authorList>
            <person name="de Groot N.N."/>
        </authorList>
    </citation>
    <scope>NUCLEOTIDE SEQUENCE [LARGE SCALE GENOMIC DNA]</scope>
    <source>
        <strain evidence="5 6">DSM 23142</strain>
    </source>
</reference>
<proteinExistence type="predicted"/>
<evidence type="ECO:0000313" key="5">
    <source>
        <dbReference type="EMBL" id="SDH58901.1"/>
    </source>
</evidence>
<evidence type="ECO:0000313" key="6">
    <source>
        <dbReference type="Proteomes" id="UP000199009"/>
    </source>
</evidence>
<dbReference type="Pfam" id="PF00440">
    <property type="entry name" value="TetR_N"/>
    <property type="match status" value="1"/>
</dbReference>
<dbReference type="InterPro" id="IPR001647">
    <property type="entry name" value="HTH_TetR"/>
</dbReference>
<dbReference type="OrthoDB" id="3691941at2"/>
<dbReference type="STRING" id="370764.SAMN04489810_3390"/>
<evidence type="ECO:0000256" key="2">
    <source>
        <dbReference type="PROSITE-ProRule" id="PRU00335"/>
    </source>
</evidence>
<organism evidence="5 6">
    <name type="scientific">Microbacterium pygmaeum</name>
    <dbReference type="NCBI Taxonomy" id="370764"/>
    <lineage>
        <taxon>Bacteria</taxon>
        <taxon>Bacillati</taxon>
        <taxon>Actinomycetota</taxon>
        <taxon>Actinomycetes</taxon>
        <taxon>Micrococcales</taxon>
        <taxon>Microbacteriaceae</taxon>
        <taxon>Microbacterium</taxon>
    </lineage>
</organism>
<feature type="domain" description="HTH tetR-type" evidence="4">
    <location>
        <begin position="25"/>
        <end position="85"/>
    </location>
</feature>
<feature type="region of interest" description="Disordered" evidence="3">
    <location>
        <begin position="1"/>
        <end position="26"/>
    </location>
</feature>
<keyword evidence="1 2" id="KW-0238">DNA-binding</keyword>
<dbReference type="PROSITE" id="PS50977">
    <property type="entry name" value="HTH_TETR_2"/>
    <property type="match status" value="1"/>
</dbReference>
<dbReference type="Proteomes" id="UP000199009">
    <property type="component" value="Chromosome I"/>
</dbReference>